<reference evidence="1" key="1">
    <citation type="submission" date="2018-11" db="EMBL/GenBank/DDBJ databases">
        <authorList>
            <consortium name="Pathogen Informatics"/>
        </authorList>
    </citation>
    <scope>NUCLEOTIDE SEQUENCE</scope>
</reference>
<evidence type="ECO:0000313" key="2">
    <source>
        <dbReference type="Proteomes" id="UP000784294"/>
    </source>
</evidence>
<keyword evidence="2" id="KW-1185">Reference proteome</keyword>
<gene>
    <name evidence="1" type="ORF">PXEA_LOCUS4104</name>
</gene>
<dbReference type="AlphaFoldDB" id="A0A448WFX9"/>
<name>A0A448WFX9_9PLAT</name>
<comment type="caution">
    <text evidence="1">The sequence shown here is derived from an EMBL/GenBank/DDBJ whole genome shotgun (WGS) entry which is preliminary data.</text>
</comment>
<protein>
    <submittedName>
        <fullName evidence="1">Uncharacterized protein</fullName>
    </submittedName>
</protein>
<dbReference type="EMBL" id="CAAALY010009640">
    <property type="protein sequence ID" value="VEL10664.1"/>
    <property type="molecule type" value="Genomic_DNA"/>
</dbReference>
<proteinExistence type="predicted"/>
<accession>A0A448WFX9</accession>
<evidence type="ECO:0000313" key="1">
    <source>
        <dbReference type="EMBL" id="VEL10664.1"/>
    </source>
</evidence>
<sequence>MPTQMLAKGLGINHVHERASARLPTDASNLSDAEDVAEGSTVEEVIKSGRRRTLEVTASLIARDRNAGCPVPVGDTVAVFGRDRLRPDK</sequence>
<dbReference type="Proteomes" id="UP000784294">
    <property type="component" value="Unassembled WGS sequence"/>
</dbReference>
<organism evidence="1 2">
    <name type="scientific">Protopolystoma xenopodis</name>
    <dbReference type="NCBI Taxonomy" id="117903"/>
    <lineage>
        <taxon>Eukaryota</taxon>
        <taxon>Metazoa</taxon>
        <taxon>Spiralia</taxon>
        <taxon>Lophotrochozoa</taxon>
        <taxon>Platyhelminthes</taxon>
        <taxon>Monogenea</taxon>
        <taxon>Polyopisthocotylea</taxon>
        <taxon>Polystomatidea</taxon>
        <taxon>Polystomatidae</taxon>
        <taxon>Protopolystoma</taxon>
    </lineage>
</organism>